<gene>
    <name evidence="3" type="ORF">H9L12_08040</name>
</gene>
<dbReference type="RefSeq" id="WP_187541298.1">
    <property type="nucleotide sequence ID" value="NZ_CP060717.1"/>
</dbReference>
<reference evidence="3 4" key="1">
    <citation type="submission" date="2020-08" db="EMBL/GenBank/DDBJ databases">
        <title>Genome sequence of Sphingomonas rhizophila KACC 19189T.</title>
        <authorList>
            <person name="Hyun D.-W."/>
            <person name="Bae J.-W."/>
        </authorList>
    </citation>
    <scope>NUCLEOTIDE SEQUENCE [LARGE SCALE GENOMIC DNA]</scope>
    <source>
        <strain evidence="3 4">KACC 19189</strain>
    </source>
</reference>
<organism evidence="3 4">
    <name type="scientific">Sphingomonas rhizophila</name>
    <dbReference type="NCBI Taxonomy" id="2071607"/>
    <lineage>
        <taxon>Bacteria</taxon>
        <taxon>Pseudomonadati</taxon>
        <taxon>Pseudomonadota</taxon>
        <taxon>Alphaproteobacteria</taxon>
        <taxon>Sphingomonadales</taxon>
        <taxon>Sphingomonadaceae</taxon>
        <taxon>Sphingomonas</taxon>
    </lineage>
</organism>
<dbReference type="KEGG" id="srhi:H9L12_08040"/>
<dbReference type="PANTHER" id="PTHR46546:SF4">
    <property type="entry name" value="SHEWANELLA-LIKE PROTEIN PHOSPHATASE 1"/>
    <property type="match status" value="1"/>
</dbReference>
<evidence type="ECO:0000313" key="3">
    <source>
        <dbReference type="EMBL" id="QNN64298.1"/>
    </source>
</evidence>
<proteinExistence type="predicted"/>
<dbReference type="InterPro" id="IPR029052">
    <property type="entry name" value="Metallo-depent_PP-like"/>
</dbReference>
<dbReference type="InterPro" id="IPR004843">
    <property type="entry name" value="Calcineurin-like_PHP"/>
</dbReference>
<dbReference type="Pfam" id="PF00149">
    <property type="entry name" value="Metallophos"/>
    <property type="match status" value="1"/>
</dbReference>
<accession>A0A7G9S8X3</accession>
<dbReference type="GO" id="GO:0016787">
    <property type="term" value="F:hydrolase activity"/>
    <property type="evidence" value="ECO:0007669"/>
    <property type="project" value="InterPro"/>
</dbReference>
<keyword evidence="1" id="KW-0732">Signal</keyword>
<dbReference type="Proteomes" id="UP000515955">
    <property type="component" value="Chromosome"/>
</dbReference>
<feature type="signal peptide" evidence="1">
    <location>
        <begin position="1"/>
        <end position="32"/>
    </location>
</feature>
<feature type="domain" description="Calcineurin-like phosphoesterase" evidence="2">
    <location>
        <begin position="39"/>
        <end position="303"/>
    </location>
</feature>
<protein>
    <submittedName>
        <fullName evidence="3">Metallophosphoesterase</fullName>
    </submittedName>
</protein>
<feature type="chain" id="PRO_5029011333" evidence="1">
    <location>
        <begin position="33"/>
        <end position="350"/>
    </location>
</feature>
<dbReference type="PANTHER" id="PTHR46546">
    <property type="entry name" value="SHEWANELLA-LIKE PROTEIN PHOSPHATASE 1"/>
    <property type="match status" value="1"/>
</dbReference>
<keyword evidence="4" id="KW-1185">Reference proteome</keyword>
<sequence length="350" mass="37908">MERLFMVGPLTRCVGRWLAILLLLLPAASATASPVVPERIVAVGDLHGDFDAWQAIARGARLIDSRGHWAGGKATLVQTGDIVDRGPDSLRIIRHLQQLEREARKAGGEVIVLVGNHEAMMMTGDLRYVTPGEYAAFADANSERRRDRLWDAQRKAIIADYRKTDVTLSDTAIRERWYAATPLGMIEHQTAWAPTGELGKWLMEHKAVVQIGDTIFVHGGISPAYAPVSDNDINRQVAQALAARDTGREAIINSATGPLWYRGLAGLPPETPVRGAPPLPSVSVQLDRLLSLRKARRIVIGHTPILSGVTVQEAGRLGRVDSGASRAYGGKPGYLEIIGGKATAHSVSRP</sequence>
<dbReference type="Gene3D" id="3.60.21.10">
    <property type="match status" value="1"/>
</dbReference>
<evidence type="ECO:0000313" key="4">
    <source>
        <dbReference type="Proteomes" id="UP000515955"/>
    </source>
</evidence>
<dbReference type="SUPFAM" id="SSF56300">
    <property type="entry name" value="Metallo-dependent phosphatases"/>
    <property type="match status" value="1"/>
</dbReference>
<dbReference type="EMBL" id="CP060717">
    <property type="protein sequence ID" value="QNN64298.1"/>
    <property type="molecule type" value="Genomic_DNA"/>
</dbReference>
<evidence type="ECO:0000256" key="1">
    <source>
        <dbReference type="SAM" id="SignalP"/>
    </source>
</evidence>
<name>A0A7G9S8X3_9SPHN</name>
<evidence type="ECO:0000259" key="2">
    <source>
        <dbReference type="Pfam" id="PF00149"/>
    </source>
</evidence>
<dbReference type="AlphaFoldDB" id="A0A7G9S8X3"/>